<evidence type="ECO:0000256" key="1">
    <source>
        <dbReference type="SAM" id="MobiDB-lite"/>
    </source>
</evidence>
<proteinExistence type="predicted"/>
<evidence type="ECO:0000313" key="2">
    <source>
        <dbReference type="EMBL" id="KAF7126791.1"/>
    </source>
</evidence>
<accession>A0A834G620</accession>
<name>A0A834G620_RHOSS</name>
<sequence length="123" mass="13304">MHAPVAHLSTSSRGHLAPKGTCLWRCLRDGCVVLAALKYNSYRAEGRILCRQLRDGARHCSWHAKTKGGQGIAHGKAIKAKAWIADCLSLGKAMHWSRHPKTKGGQGKAQGKAITRVGSQVAR</sequence>
<keyword evidence="3" id="KW-1185">Reference proteome</keyword>
<protein>
    <submittedName>
        <fullName evidence="2">Uncharacterized protein</fullName>
    </submittedName>
</protein>
<evidence type="ECO:0000313" key="3">
    <source>
        <dbReference type="Proteomes" id="UP000626092"/>
    </source>
</evidence>
<gene>
    <name evidence="2" type="ORF">RHSIM_Rhsim11G0007100</name>
</gene>
<reference evidence="2" key="1">
    <citation type="submission" date="2019-11" db="EMBL/GenBank/DDBJ databases">
        <authorList>
            <person name="Liu Y."/>
            <person name="Hou J."/>
            <person name="Li T.-Q."/>
            <person name="Guan C.-H."/>
            <person name="Wu X."/>
            <person name="Wu H.-Z."/>
            <person name="Ling F."/>
            <person name="Zhang R."/>
            <person name="Shi X.-G."/>
            <person name="Ren J.-P."/>
            <person name="Chen E.-F."/>
            <person name="Sun J.-M."/>
        </authorList>
    </citation>
    <scope>NUCLEOTIDE SEQUENCE</scope>
    <source>
        <strain evidence="2">Adult_tree_wgs_1</strain>
        <tissue evidence="2">Leaves</tissue>
    </source>
</reference>
<comment type="caution">
    <text evidence="2">The sequence shown here is derived from an EMBL/GenBank/DDBJ whole genome shotgun (WGS) entry which is preliminary data.</text>
</comment>
<organism evidence="2 3">
    <name type="scientific">Rhododendron simsii</name>
    <name type="common">Sims's rhododendron</name>
    <dbReference type="NCBI Taxonomy" id="118357"/>
    <lineage>
        <taxon>Eukaryota</taxon>
        <taxon>Viridiplantae</taxon>
        <taxon>Streptophyta</taxon>
        <taxon>Embryophyta</taxon>
        <taxon>Tracheophyta</taxon>
        <taxon>Spermatophyta</taxon>
        <taxon>Magnoliopsida</taxon>
        <taxon>eudicotyledons</taxon>
        <taxon>Gunneridae</taxon>
        <taxon>Pentapetalae</taxon>
        <taxon>asterids</taxon>
        <taxon>Ericales</taxon>
        <taxon>Ericaceae</taxon>
        <taxon>Ericoideae</taxon>
        <taxon>Rhodoreae</taxon>
        <taxon>Rhododendron</taxon>
    </lineage>
</organism>
<dbReference type="EMBL" id="WJXA01000011">
    <property type="protein sequence ID" value="KAF7126791.1"/>
    <property type="molecule type" value="Genomic_DNA"/>
</dbReference>
<dbReference type="Proteomes" id="UP000626092">
    <property type="component" value="Unassembled WGS sequence"/>
</dbReference>
<feature type="region of interest" description="Disordered" evidence="1">
    <location>
        <begin position="97"/>
        <end position="123"/>
    </location>
</feature>
<dbReference type="AlphaFoldDB" id="A0A834G620"/>